<evidence type="ECO:0000259" key="7">
    <source>
        <dbReference type="PROSITE" id="PS50048"/>
    </source>
</evidence>
<accession>A0A8K0TPH0</accession>
<keyword evidence="6" id="KW-0539">Nucleus</keyword>
<evidence type="ECO:0000256" key="4">
    <source>
        <dbReference type="ARBA" id="ARBA00023125"/>
    </source>
</evidence>
<evidence type="ECO:0000256" key="3">
    <source>
        <dbReference type="ARBA" id="ARBA00023015"/>
    </source>
</evidence>
<dbReference type="PANTHER" id="PTHR36206:SF13">
    <property type="entry name" value="TRANSCRIPTIONAL REGULATORY PROTEIN MOC3"/>
    <property type="match status" value="1"/>
</dbReference>
<dbReference type="GO" id="GO:0008270">
    <property type="term" value="F:zinc ion binding"/>
    <property type="evidence" value="ECO:0007669"/>
    <property type="project" value="InterPro"/>
</dbReference>
<dbReference type="Pfam" id="PF11951">
    <property type="entry name" value="Fungal_trans_2"/>
    <property type="match status" value="1"/>
</dbReference>
<reference evidence="8" key="1">
    <citation type="journal article" date="2021" name="Nat. Commun.">
        <title>Genetic determinants of endophytism in the Arabidopsis root mycobiome.</title>
        <authorList>
            <person name="Mesny F."/>
            <person name="Miyauchi S."/>
            <person name="Thiergart T."/>
            <person name="Pickel B."/>
            <person name="Atanasova L."/>
            <person name="Karlsson M."/>
            <person name="Huettel B."/>
            <person name="Barry K.W."/>
            <person name="Haridas S."/>
            <person name="Chen C."/>
            <person name="Bauer D."/>
            <person name="Andreopoulos W."/>
            <person name="Pangilinan J."/>
            <person name="LaButti K."/>
            <person name="Riley R."/>
            <person name="Lipzen A."/>
            <person name="Clum A."/>
            <person name="Drula E."/>
            <person name="Henrissat B."/>
            <person name="Kohler A."/>
            <person name="Grigoriev I.V."/>
            <person name="Martin F.M."/>
            <person name="Hacquard S."/>
        </authorList>
    </citation>
    <scope>NUCLEOTIDE SEQUENCE</scope>
    <source>
        <strain evidence="8">MPI-CAGE-AT-0016</strain>
    </source>
</reference>
<keyword evidence="3" id="KW-0805">Transcription regulation</keyword>
<evidence type="ECO:0000256" key="2">
    <source>
        <dbReference type="ARBA" id="ARBA00022833"/>
    </source>
</evidence>
<evidence type="ECO:0000313" key="9">
    <source>
        <dbReference type="Proteomes" id="UP000813385"/>
    </source>
</evidence>
<proteinExistence type="predicted"/>
<gene>
    <name evidence="8" type="ORF">B0T11DRAFT_323657</name>
</gene>
<dbReference type="CDD" id="cd00067">
    <property type="entry name" value="GAL4"/>
    <property type="match status" value="1"/>
</dbReference>
<keyword evidence="1" id="KW-0479">Metal-binding</keyword>
<dbReference type="AlphaFoldDB" id="A0A8K0TPH0"/>
<keyword evidence="9" id="KW-1185">Reference proteome</keyword>
<dbReference type="PROSITE" id="PS50048">
    <property type="entry name" value="ZN2_CY6_FUNGAL_2"/>
    <property type="match status" value="1"/>
</dbReference>
<dbReference type="InterPro" id="IPR052360">
    <property type="entry name" value="Transcr_Regulatory_Proteins"/>
</dbReference>
<sequence length="578" mass="64608">MPLEDDGLSSGGSSTGGVRVNLKRPGFRKVRTGCRTCKIRRVKCDELKPQCRRCLSSGRVCDGYEVVPPRTSPVAKPSATALLGPRLLLPRRDQSEIRSYRFFLDVASPSLAGIFDFDFWLHEIPRLSHADPAIWHAIVSLGAAYELFSRAADSSTSAAALERLVLAQFNQSIQCLVQPSARHNDRSRALSAGILFTHISTLQGRHAEAMIHLESSRKLLAELSYNMTQKTRPEGRFSPTTDPAPIGAAVPELPISLTTADGIIAYLEVQAAAIEKGGLFEDADILLASEVFNTWRYYQAPTWHSDAELIDTPQATWDEHLVRANKAAESLTNGMVYHSQQNSHLVHRVKTTDDPETANLLDISERPFLATFRELTKLVRDYERARSLSSSWSSAPPLQMLNLALTMIILRLLFQNDPIVPDPAQREQRREGHFAAILDLAETIIRRKDDPPDGGLPRPRPLVLKSLSMVAHIGSTQALRRRGVALMRDYPQRNGLLDSIMQARVHEVLLDREQELLRRARGEADGSNEDREDEEVPPLDRAFNAPLTFVGERSAVMSNRTWNEMMRGETGETKVVHW</sequence>
<evidence type="ECO:0000256" key="6">
    <source>
        <dbReference type="ARBA" id="ARBA00023242"/>
    </source>
</evidence>
<keyword evidence="2" id="KW-0862">Zinc</keyword>
<keyword evidence="4" id="KW-0238">DNA-binding</keyword>
<name>A0A8K0TPH0_9PEZI</name>
<feature type="domain" description="Zn(2)-C6 fungal-type" evidence="7">
    <location>
        <begin position="33"/>
        <end position="61"/>
    </location>
</feature>
<dbReference type="OrthoDB" id="2593732at2759"/>
<comment type="caution">
    <text evidence="8">The sequence shown here is derived from an EMBL/GenBank/DDBJ whole genome shotgun (WGS) entry which is preliminary data.</text>
</comment>
<evidence type="ECO:0000313" key="8">
    <source>
        <dbReference type="EMBL" id="KAH7375655.1"/>
    </source>
</evidence>
<organism evidence="8 9">
    <name type="scientific">Plectosphaerella cucumerina</name>
    <dbReference type="NCBI Taxonomy" id="40658"/>
    <lineage>
        <taxon>Eukaryota</taxon>
        <taxon>Fungi</taxon>
        <taxon>Dikarya</taxon>
        <taxon>Ascomycota</taxon>
        <taxon>Pezizomycotina</taxon>
        <taxon>Sordariomycetes</taxon>
        <taxon>Hypocreomycetidae</taxon>
        <taxon>Glomerellales</taxon>
        <taxon>Plectosphaerellaceae</taxon>
        <taxon>Plectosphaerella</taxon>
    </lineage>
</organism>
<keyword evidence="5" id="KW-0804">Transcription</keyword>
<dbReference type="Pfam" id="PF00172">
    <property type="entry name" value="Zn_clus"/>
    <property type="match status" value="1"/>
</dbReference>
<evidence type="ECO:0000256" key="5">
    <source>
        <dbReference type="ARBA" id="ARBA00023163"/>
    </source>
</evidence>
<dbReference type="InterPro" id="IPR036864">
    <property type="entry name" value="Zn2-C6_fun-type_DNA-bd_sf"/>
</dbReference>
<dbReference type="SUPFAM" id="SSF57701">
    <property type="entry name" value="Zn2/Cys6 DNA-binding domain"/>
    <property type="match status" value="1"/>
</dbReference>
<dbReference type="GO" id="GO:0000981">
    <property type="term" value="F:DNA-binding transcription factor activity, RNA polymerase II-specific"/>
    <property type="evidence" value="ECO:0007669"/>
    <property type="project" value="InterPro"/>
</dbReference>
<dbReference type="EMBL" id="JAGPXD010000001">
    <property type="protein sequence ID" value="KAH7375655.1"/>
    <property type="molecule type" value="Genomic_DNA"/>
</dbReference>
<dbReference type="SMART" id="SM00066">
    <property type="entry name" value="GAL4"/>
    <property type="match status" value="1"/>
</dbReference>
<dbReference type="GO" id="GO:0003677">
    <property type="term" value="F:DNA binding"/>
    <property type="evidence" value="ECO:0007669"/>
    <property type="project" value="UniProtKB-KW"/>
</dbReference>
<protein>
    <recommendedName>
        <fullName evidence="7">Zn(2)-C6 fungal-type domain-containing protein</fullName>
    </recommendedName>
</protein>
<dbReference type="InterPro" id="IPR001138">
    <property type="entry name" value="Zn2Cys6_DnaBD"/>
</dbReference>
<dbReference type="InterPro" id="IPR021858">
    <property type="entry name" value="Fun_TF"/>
</dbReference>
<dbReference type="Proteomes" id="UP000813385">
    <property type="component" value="Unassembled WGS sequence"/>
</dbReference>
<evidence type="ECO:0000256" key="1">
    <source>
        <dbReference type="ARBA" id="ARBA00022723"/>
    </source>
</evidence>
<dbReference type="Gene3D" id="4.10.240.10">
    <property type="entry name" value="Zn(2)-C6 fungal-type DNA-binding domain"/>
    <property type="match status" value="1"/>
</dbReference>
<dbReference type="PANTHER" id="PTHR36206">
    <property type="entry name" value="ASPERCRYPTIN BIOSYNTHESIS CLUSTER-SPECIFIC TRANSCRIPTION REGULATOR ATNN-RELATED"/>
    <property type="match status" value="1"/>
</dbReference>
<dbReference type="PROSITE" id="PS00463">
    <property type="entry name" value="ZN2_CY6_FUNGAL_1"/>
    <property type="match status" value="1"/>
</dbReference>